<protein>
    <submittedName>
        <fullName evidence="2">Uncharacterized protein</fullName>
    </submittedName>
</protein>
<feature type="region of interest" description="Disordered" evidence="1">
    <location>
        <begin position="41"/>
        <end position="67"/>
    </location>
</feature>
<dbReference type="OrthoDB" id="2454402at2"/>
<dbReference type="RefSeq" id="WP_036835638.1">
    <property type="nucleotide sequence ID" value="NZ_AVPG01000024.1"/>
</dbReference>
<evidence type="ECO:0000313" key="3">
    <source>
        <dbReference type="Proteomes" id="UP000030401"/>
    </source>
</evidence>
<proteinExistence type="predicted"/>
<evidence type="ECO:0000256" key="1">
    <source>
        <dbReference type="SAM" id="MobiDB-lite"/>
    </source>
</evidence>
<gene>
    <name evidence="2" type="ORF">N784_09630</name>
</gene>
<name>A0A0A5FWV5_9BACI</name>
<dbReference type="STRING" id="1385512.N784_09630"/>
<dbReference type="EMBL" id="AVPG01000024">
    <property type="protein sequence ID" value="KGX85291.1"/>
    <property type="molecule type" value="Genomic_DNA"/>
</dbReference>
<dbReference type="Proteomes" id="UP000030401">
    <property type="component" value="Unassembled WGS sequence"/>
</dbReference>
<evidence type="ECO:0000313" key="2">
    <source>
        <dbReference type="EMBL" id="KGX85291.1"/>
    </source>
</evidence>
<comment type="caution">
    <text evidence="2">The sequence shown here is derived from an EMBL/GenBank/DDBJ whole genome shotgun (WGS) entry which is preliminary data.</text>
</comment>
<accession>A0A0A5FWV5</accession>
<reference evidence="2 3" key="1">
    <citation type="submission" date="2013-08" db="EMBL/GenBank/DDBJ databases">
        <authorList>
            <person name="Huang J."/>
            <person name="Wang G."/>
        </authorList>
    </citation>
    <scope>NUCLEOTIDE SEQUENCE [LARGE SCALE GENOMIC DNA]</scope>
    <source>
        <strain evidence="2 3">JSM 072002</strain>
    </source>
</reference>
<dbReference type="eggNOG" id="ENOG5033CA1">
    <property type="taxonomic scope" value="Bacteria"/>
</dbReference>
<organism evidence="2 3">
    <name type="scientific">Pontibacillus litoralis JSM 072002</name>
    <dbReference type="NCBI Taxonomy" id="1385512"/>
    <lineage>
        <taxon>Bacteria</taxon>
        <taxon>Bacillati</taxon>
        <taxon>Bacillota</taxon>
        <taxon>Bacilli</taxon>
        <taxon>Bacillales</taxon>
        <taxon>Bacillaceae</taxon>
        <taxon>Pontibacillus</taxon>
    </lineage>
</organism>
<keyword evidence="3" id="KW-1185">Reference proteome</keyword>
<dbReference type="AlphaFoldDB" id="A0A0A5FWV5"/>
<sequence>MPKGKKDLENEGRNAVELDVDRMINEGLAGGSIPAYYNSTQIEEARDLPTNGEPFPADKNIHSDEDS</sequence>